<dbReference type="SUPFAM" id="SSF47384">
    <property type="entry name" value="Homodimeric domain of signal transducing histidine kinase"/>
    <property type="match status" value="1"/>
</dbReference>
<reference evidence="15 16" key="2">
    <citation type="submission" date="2019-09" db="EMBL/GenBank/DDBJ databases">
        <authorList>
            <person name="Jin C."/>
        </authorList>
    </citation>
    <scope>NUCLEOTIDE SEQUENCE [LARGE SCALE GENOMIC DNA]</scope>
    <source>
        <strain evidence="15 16">BN140002</strain>
    </source>
</reference>
<sequence length="992" mass="106758">MSTRARLILLVTAVLVPLVAFAAILLARYSAGEQEQYRADAAELARRISAAVDRELTGLGAALEALATSPALAPGGSLAAFDAQARAVLRTRGTFVAMRDRTGQQIVNTALPPGAPLPVSTDPVILAVDRDVFETGRTVASDLYTGRATGQLLVLVATPVLRDGVPAYSLNIALDPARLAEILAMGSPPEWTIALVDRRDRIIARGRQHERFVGREATPDLRAQATGEGGLWTGATLEGTPVLGAYARSALSGWRVAVGVPSDVVAGPLRRLTLVLLGLAALVLGLSGALAAWFARGIAGPLVQLADAAKRLGQGGPVPPVATGLREANDIGAALAAASTALRDREAALRESEARFQAIADSIDQLIWSTRPDGFHDYYNARWYEYTGVPEGSTDGAAWNDIFHPDDQERAWGAWRRCLATGEPYHIEYRLRHRSGEYRWVIGRALPVRDEAGRIVRWYGTCTDVQALKAAEAALRDLNANLEERVAEATAERDLVWRTSRDLFLICGLDGLYRSLNPAWEEALGFRPAELVGTRFDVLAHPDDVAATRGAFERLVAGESVRDVDIRVRAKSGEYRWYSWTCIPQGSLFHAAGRDITERRQLEAQLRQSQKMEVVGQLTGGVAHDFNNLLTVVTGHLDMARRRLETGPADPRLMRNIGHALEGAQRAATLTHRLLAFSRQSPLQPQAVDLNRVVGGMSDLIRRTLGENIAIETVTAGGLWQAEADLSGVENAILNLCVNARDAMPDGGKLTIETANTHLDGTYAAVARGDVKPGQYAMIAVCDTGGGMPPDIRDRVFEPFFTTKPVGKGTGLGLSQVYGFMRQSGGHAAIYSEIGEGTTVKLYFPRLRGAGAPGADEAGPAEPAMEEGFGETILVVEDEPMVRDFTVAALEDAGYRVLAAGDGPSGLALLDAHPEIALLFTDVVLAGPLNGRRVADEALRRRPDLKVLFTTGYTRNAIVHHGRLDEGVELISKPFTAVSLAEKVARVLERVD</sequence>
<feature type="domain" description="PAS" evidence="12">
    <location>
        <begin position="352"/>
        <end position="422"/>
    </location>
</feature>
<dbReference type="NCBIfam" id="TIGR00229">
    <property type="entry name" value="sensory_box"/>
    <property type="match status" value="2"/>
</dbReference>
<dbReference type="PANTHER" id="PTHR43065">
    <property type="entry name" value="SENSOR HISTIDINE KINASE"/>
    <property type="match status" value="1"/>
</dbReference>
<dbReference type="InterPro" id="IPR000014">
    <property type="entry name" value="PAS"/>
</dbReference>
<feature type="domain" description="PAC" evidence="13">
    <location>
        <begin position="425"/>
        <end position="477"/>
    </location>
</feature>
<dbReference type="PROSITE" id="PS50113">
    <property type="entry name" value="PAC"/>
    <property type="match status" value="1"/>
</dbReference>
<dbReference type="SUPFAM" id="SSF52172">
    <property type="entry name" value="CheY-like"/>
    <property type="match status" value="1"/>
</dbReference>
<evidence type="ECO:0000259" key="13">
    <source>
        <dbReference type="PROSITE" id="PS50113"/>
    </source>
</evidence>
<evidence type="ECO:0000256" key="1">
    <source>
        <dbReference type="ARBA" id="ARBA00000085"/>
    </source>
</evidence>
<dbReference type="PROSITE" id="PS50109">
    <property type="entry name" value="HIS_KIN"/>
    <property type="match status" value="1"/>
</dbReference>
<dbReference type="Pfam" id="PF02518">
    <property type="entry name" value="HATPase_c"/>
    <property type="match status" value="1"/>
</dbReference>
<dbReference type="InterPro" id="IPR001610">
    <property type="entry name" value="PAC"/>
</dbReference>
<dbReference type="InterPro" id="IPR011006">
    <property type="entry name" value="CheY-like_superfamily"/>
</dbReference>
<dbReference type="RefSeq" id="WP_149821878.1">
    <property type="nucleotide sequence ID" value="NZ_VUOA01000042.1"/>
</dbReference>
<keyword evidence="9" id="KW-0472">Membrane</keyword>
<dbReference type="AlphaFoldDB" id="A0A5B2V779"/>
<dbReference type="GO" id="GO:0000155">
    <property type="term" value="F:phosphorelay sensor kinase activity"/>
    <property type="evidence" value="ECO:0007669"/>
    <property type="project" value="InterPro"/>
</dbReference>
<feature type="modified residue" description="4-aspartylphosphate" evidence="7">
    <location>
        <position position="922"/>
    </location>
</feature>
<dbReference type="InterPro" id="IPR003661">
    <property type="entry name" value="HisK_dim/P_dom"/>
</dbReference>
<dbReference type="SMART" id="SM00091">
    <property type="entry name" value="PAS"/>
    <property type="match status" value="2"/>
</dbReference>
<evidence type="ECO:0000256" key="7">
    <source>
        <dbReference type="PROSITE-ProRule" id="PRU00169"/>
    </source>
</evidence>
<gene>
    <name evidence="15" type="ORF">F0L46_22605</name>
</gene>
<feature type="coiled-coil region" evidence="8">
    <location>
        <begin position="465"/>
        <end position="492"/>
    </location>
</feature>
<feature type="domain" description="Histidine kinase" evidence="10">
    <location>
        <begin position="621"/>
        <end position="848"/>
    </location>
</feature>
<feature type="transmembrane region" description="Helical" evidence="9">
    <location>
        <begin position="272"/>
        <end position="295"/>
    </location>
</feature>
<keyword evidence="9" id="KW-0812">Transmembrane</keyword>
<dbReference type="SUPFAM" id="SSF55785">
    <property type="entry name" value="PYP-like sensor domain (PAS domain)"/>
    <property type="match status" value="2"/>
</dbReference>
<dbReference type="SMART" id="SM00387">
    <property type="entry name" value="HATPase_c"/>
    <property type="match status" value="1"/>
</dbReference>
<dbReference type="PROSITE" id="PS50885">
    <property type="entry name" value="HAMP"/>
    <property type="match status" value="1"/>
</dbReference>
<name>A0A5B2V779_9HYPH</name>
<evidence type="ECO:0000256" key="3">
    <source>
        <dbReference type="ARBA" id="ARBA00012438"/>
    </source>
</evidence>
<feature type="domain" description="PAS" evidence="12">
    <location>
        <begin position="510"/>
        <end position="559"/>
    </location>
</feature>
<evidence type="ECO:0000313" key="16">
    <source>
        <dbReference type="Proteomes" id="UP000323142"/>
    </source>
</evidence>
<dbReference type="Pfam" id="PF00512">
    <property type="entry name" value="HisKA"/>
    <property type="match status" value="1"/>
</dbReference>
<comment type="subcellular location">
    <subcellularLocation>
        <location evidence="2">Membrane</location>
    </subcellularLocation>
</comment>
<comment type="catalytic activity">
    <reaction evidence="1">
        <text>ATP + protein L-histidine = ADP + protein N-phospho-L-histidine.</text>
        <dbReference type="EC" id="2.7.13.3"/>
    </reaction>
</comment>
<dbReference type="PROSITE" id="PS50112">
    <property type="entry name" value="PAS"/>
    <property type="match status" value="2"/>
</dbReference>
<dbReference type="InterPro" id="IPR036097">
    <property type="entry name" value="HisK_dim/P_sf"/>
</dbReference>
<dbReference type="SMART" id="SM00448">
    <property type="entry name" value="REC"/>
    <property type="match status" value="1"/>
</dbReference>
<dbReference type="InterPro" id="IPR013655">
    <property type="entry name" value="PAS_fold_3"/>
</dbReference>
<evidence type="ECO:0000259" key="12">
    <source>
        <dbReference type="PROSITE" id="PS50112"/>
    </source>
</evidence>
<feature type="domain" description="HAMP" evidence="14">
    <location>
        <begin position="296"/>
        <end position="347"/>
    </location>
</feature>
<protein>
    <recommendedName>
        <fullName evidence="3">histidine kinase</fullName>
        <ecNumber evidence="3">2.7.13.3</ecNumber>
    </recommendedName>
</protein>
<evidence type="ECO:0000256" key="2">
    <source>
        <dbReference type="ARBA" id="ARBA00004370"/>
    </source>
</evidence>
<dbReference type="PANTHER" id="PTHR43065:SF49">
    <property type="entry name" value="HISTIDINE KINASE"/>
    <property type="match status" value="1"/>
</dbReference>
<keyword evidence="6" id="KW-0418">Kinase</keyword>
<dbReference type="InterPro" id="IPR003660">
    <property type="entry name" value="HAMP_dom"/>
</dbReference>
<evidence type="ECO:0000256" key="9">
    <source>
        <dbReference type="SAM" id="Phobius"/>
    </source>
</evidence>
<evidence type="ECO:0000256" key="4">
    <source>
        <dbReference type="ARBA" id="ARBA00022553"/>
    </source>
</evidence>
<organism evidence="15 16">
    <name type="scientific">Salinarimonas soli</name>
    <dbReference type="NCBI Taxonomy" id="1638099"/>
    <lineage>
        <taxon>Bacteria</taxon>
        <taxon>Pseudomonadati</taxon>
        <taxon>Pseudomonadota</taxon>
        <taxon>Alphaproteobacteria</taxon>
        <taxon>Hyphomicrobiales</taxon>
        <taxon>Salinarimonadaceae</taxon>
        <taxon>Salinarimonas</taxon>
    </lineage>
</organism>
<dbReference type="CDD" id="cd18774">
    <property type="entry name" value="PDC2_HK_sensor"/>
    <property type="match status" value="1"/>
</dbReference>
<dbReference type="PROSITE" id="PS50110">
    <property type="entry name" value="RESPONSE_REGULATORY"/>
    <property type="match status" value="1"/>
</dbReference>
<evidence type="ECO:0000256" key="8">
    <source>
        <dbReference type="SAM" id="Coils"/>
    </source>
</evidence>
<dbReference type="Gene3D" id="1.10.287.130">
    <property type="match status" value="1"/>
</dbReference>
<dbReference type="InterPro" id="IPR036890">
    <property type="entry name" value="HATPase_C_sf"/>
</dbReference>
<dbReference type="Pfam" id="PF00072">
    <property type="entry name" value="Response_reg"/>
    <property type="match status" value="1"/>
</dbReference>
<dbReference type="Gene3D" id="3.30.450.20">
    <property type="entry name" value="PAS domain"/>
    <property type="match status" value="3"/>
</dbReference>
<evidence type="ECO:0000256" key="6">
    <source>
        <dbReference type="ARBA" id="ARBA00022777"/>
    </source>
</evidence>
<dbReference type="Proteomes" id="UP000323142">
    <property type="component" value="Unassembled WGS sequence"/>
</dbReference>
<evidence type="ECO:0000259" key="14">
    <source>
        <dbReference type="PROSITE" id="PS50885"/>
    </source>
</evidence>
<dbReference type="Gene3D" id="3.30.565.10">
    <property type="entry name" value="Histidine kinase-like ATPase, C-terminal domain"/>
    <property type="match status" value="1"/>
</dbReference>
<reference evidence="15 16" key="1">
    <citation type="submission" date="2019-09" db="EMBL/GenBank/DDBJ databases">
        <title>Salinarimonas rosea gen. nov., sp. nov., a new member of the a-2 subgroup of the Proteobacteria.</title>
        <authorList>
            <person name="Liu J."/>
        </authorList>
    </citation>
    <scope>NUCLEOTIDE SEQUENCE [LARGE SCALE GENOMIC DNA]</scope>
    <source>
        <strain evidence="15 16">BN140002</strain>
    </source>
</reference>
<keyword evidence="9" id="KW-1133">Transmembrane helix</keyword>
<dbReference type="SMART" id="SM00388">
    <property type="entry name" value="HisKA"/>
    <property type="match status" value="1"/>
</dbReference>
<dbReference type="InterPro" id="IPR001789">
    <property type="entry name" value="Sig_transdc_resp-reg_receiver"/>
</dbReference>
<dbReference type="InterPro" id="IPR004358">
    <property type="entry name" value="Sig_transdc_His_kin-like_C"/>
</dbReference>
<dbReference type="PRINTS" id="PR00344">
    <property type="entry name" value="BCTRLSENSOR"/>
</dbReference>
<dbReference type="CDD" id="cd00130">
    <property type="entry name" value="PAS"/>
    <property type="match status" value="2"/>
</dbReference>
<dbReference type="InterPro" id="IPR005467">
    <property type="entry name" value="His_kinase_dom"/>
</dbReference>
<dbReference type="Pfam" id="PF08447">
    <property type="entry name" value="PAS_3"/>
    <property type="match status" value="2"/>
</dbReference>
<dbReference type="SMART" id="SM00086">
    <property type="entry name" value="PAC"/>
    <property type="match status" value="2"/>
</dbReference>
<comment type="caution">
    <text evidence="15">The sequence shown here is derived from an EMBL/GenBank/DDBJ whole genome shotgun (WGS) entry which is preliminary data.</text>
</comment>
<keyword evidence="16" id="KW-1185">Reference proteome</keyword>
<keyword evidence="5" id="KW-0808">Transferase</keyword>
<dbReference type="CDD" id="cd00082">
    <property type="entry name" value="HisKA"/>
    <property type="match status" value="1"/>
</dbReference>
<proteinExistence type="predicted"/>
<evidence type="ECO:0000313" key="15">
    <source>
        <dbReference type="EMBL" id="KAA2234821.1"/>
    </source>
</evidence>
<feature type="domain" description="Response regulatory" evidence="11">
    <location>
        <begin position="872"/>
        <end position="988"/>
    </location>
</feature>
<dbReference type="InterPro" id="IPR000700">
    <property type="entry name" value="PAS-assoc_C"/>
</dbReference>
<dbReference type="GO" id="GO:0016020">
    <property type="term" value="C:membrane"/>
    <property type="evidence" value="ECO:0007669"/>
    <property type="project" value="UniProtKB-SubCell"/>
</dbReference>
<evidence type="ECO:0000259" key="10">
    <source>
        <dbReference type="PROSITE" id="PS50109"/>
    </source>
</evidence>
<accession>A0A5B2V779</accession>
<evidence type="ECO:0000259" key="11">
    <source>
        <dbReference type="PROSITE" id="PS50110"/>
    </source>
</evidence>
<dbReference type="InterPro" id="IPR035965">
    <property type="entry name" value="PAS-like_dom_sf"/>
</dbReference>
<dbReference type="SUPFAM" id="SSF55874">
    <property type="entry name" value="ATPase domain of HSP90 chaperone/DNA topoisomerase II/histidine kinase"/>
    <property type="match status" value="1"/>
</dbReference>
<dbReference type="InterPro" id="IPR003594">
    <property type="entry name" value="HATPase_dom"/>
</dbReference>
<dbReference type="OrthoDB" id="9796100at2"/>
<keyword evidence="4 7" id="KW-0597">Phosphoprotein</keyword>
<dbReference type="CDD" id="cd18161">
    <property type="entry name" value="REC_hyHK_blue-like"/>
    <property type="match status" value="1"/>
</dbReference>
<dbReference type="FunFam" id="3.30.450.20:FF:000099">
    <property type="entry name" value="Sensory box sensor histidine kinase"/>
    <property type="match status" value="1"/>
</dbReference>
<dbReference type="Gene3D" id="3.40.50.2300">
    <property type="match status" value="1"/>
</dbReference>
<dbReference type="EMBL" id="VUOA01000042">
    <property type="protein sequence ID" value="KAA2234821.1"/>
    <property type="molecule type" value="Genomic_DNA"/>
</dbReference>
<keyword evidence="8" id="KW-0175">Coiled coil</keyword>
<evidence type="ECO:0000256" key="5">
    <source>
        <dbReference type="ARBA" id="ARBA00022679"/>
    </source>
</evidence>
<dbReference type="EC" id="2.7.13.3" evidence="3"/>